<gene>
    <name evidence="2" type="ORF">UC7_01298</name>
</gene>
<evidence type="ECO:0000313" key="2">
    <source>
        <dbReference type="EMBL" id="EOL46331.1"/>
    </source>
</evidence>
<dbReference type="Proteomes" id="UP000013840">
    <property type="component" value="Unassembled WGS sequence"/>
</dbReference>
<keyword evidence="3" id="KW-1185">Reference proteome</keyword>
<dbReference type="RefSeq" id="WP_010771436.1">
    <property type="nucleotide sequence ID" value="NZ_KB946333.1"/>
</dbReference>
<name>R3WEN8_9ENTE</name>
<accession>R3WEN8</accession>
<evidence type="ECO:0000259" key="1">
    <source>
        <dbReference type="Pfam" id="PF10592"/>
    </source>
</evidence>
<sequence length="588" mass="67230">MEKLAFDIESSVKNIMEIAGYDESSIELSTCIKREIIKLSSPDEFMVISNQDFDFDTTVELEEKRKESEPPLYVFCISKKEICYTNSTDIIKEIASKVEKNHGDVYVHFLFDSIEKRIGSSTSDQITKDSIQKKLKERSISLNKVNLSLSYGTIKKGNLHTQDSEKKEYKIQVLSRIGIKAKALETPKTMGHVFTASLYDLVMLYNDKESDLFSKNLRLGIKDELDVDSSINNTLKKNPTEFWYLNNGVTILIEKGNLFLDKPNSIILKDALDRKTEITVINGAQTLNAAANFFFSSVVEDKNKEEAKNKAFVMLKIISLSSESSDSEQADRISISLNRQKPIVIDDIAYTMDIISKINGLHDKVKNLPEEHSELDPFVFSIVRRGELSAVTQRTYNLKVLPRILYSILLDKPGTARSGAIKSILKVDVDNKKFEETGLFPELSEGNEEEDFKNYYQAVNFAMALFDEITEISKNLSLGEHETNESSIDKYGKYLIIYIIINVLNSRKEAKPEESIDYSKWTYKVEDVKKMITNESYCKLLEVLASDWDKLLDNDEQKWDSNAFKKNKEIINLLKEVYSKVENILDVK</sequence>
<dbReference type="Pfam" id="PF10592">
    <property type="entry name" value="AIPR"/>
    <property type="match status" value="1"/>
</dbReference>
<protein>
    <recommendedName>
        <fullName evidence="1">Abortive phage infection protein C-terminal domain-containing protein</fullName>
    </recommendedName>
</protein>
<organism evidence="2 3">
    <name type="scientific">Enterococcus caccae ATCC BAA-1240</name>
    <dbReference type="NCBI Taxonomy" id="1158612"/>
    <lineage>
        <taxon>Bacteria</taxon>
        <taxon>Bacillati</taxon>
        <taxon>Bacillota</taxon>
        <taxon>Bacilli</taxon>
        <taxon>Lactobacillales</taxon>
        <taxon>Enterococcaceae</taxon>
        <taxon>Enterococcus</taxon>
    </lineage>
</organism>
<dbReference type="OrthoDB" id="9806213at2"/>
<dbReference type="eggNOG" id="ENOG5033AG4">
    <property type="taxonomic scope" value="Bacteria"/>
</dbReference>
<dbReference type="EMBL" id="AJAU01000016">
    <property type="protein sequence ID" value="EOL46331.1"/>
    <property type="molecule type" value="Genomic_DNA"/>
</dbReference>
<reference evidence="2 3" key="1">
    <citation type="submission" date="2013-02" db="EMBL/GenBank/DDBJ databases">
        <title>The Genome Sequence of Enterococcus caccae BAA-1240.</title>
        <authorList>
            <consortium name="The Broad Institute Genome Sequencing Platform"/>
            <consortium name="The Broad Institute Genome Sequencing Center for Infectious Disease"/>
            <person name="Earl A.M."/>
            <person name="Gilmore M.S."/>
            <person name="Lebreton F."/>
            <person name="Walker B."/>
            <person name="Young S.K."/>
            <person name="Zeng Q."/>
            <person name="Gargeya S."/>
            <person name="Fitzgerald M."/>
            <person name="Haas B."/>
            <person name="Abouelleil A."/>
            <person name="Alvarado L."/>
            <person name="Arachchi H.M."/>
            <person name="Berlin A.M."/>
            <person name="Chapman S.B."/>
            <person name="Dewar J."/>
            <person name="Goldberg J."/>
            <person name="Griggs A."/>
            <person name="Gujja S."/>
            <person name="Hansen M."/>
            <person name="Howarth C."/>
            <person name="Imamovic A."/>
            <person name="Larimer J."/>
            <person name="McCowan C."/>
            <person name="Murphy C."/>
            <person name="Neiman D."/>
            <person name="Pearson M."/>
            <person name="Priest M."/>
            <person name="Roberts A."/>
            <person name="Saif S."/>
            <person name="Shea T."/>
            <person name="Sisk P."/>
            <person name="Sykes S."/>
            <person name="Wortman J."/>
            <person name="Nusbaum C."/>
            <person name="Birren B."/>
        </authorList>
    </citation>
    <scope>NUCLEOTIDE SEQUENCE [LARGE SCALE GENOMIC DNA]</scope>
    <source>
        <strain evidence="2 3">ATCC BAA-1240</strain>
    </source>
</reference>
<evidence type="ECO:0000313" key="3">
    <source>
        <dbReference type="Proteomes" id="UP000013840"/>
    </source>
</evidence>
<comment type="caution">
    <text evidence="2">The sequence shown here is derived from an EMBL/GenBank/DDBJ whole genome shotgun (WGS) entry which is preliminary data.</text>
</comment>
<dbReference type="AlphaFoldDB" id="R3WEN8"/>
<dbReference type="InterPro" id="IPR018891">
    <property type="entry name" value="AIPR_C"/>
</dbReference>
<dbReference type="STRING" id="317735.RU98_GL002580"/>
<proteinExistence type="predicted"/>
<dbReference type="PATRIC" id="fig|1158612.3.peg.1285"/>
<feature type="domain" description="Abortive phage infection protein C-terminal" evidence="1">
    <location>
        <begin position="213"/>
        <end position="535"/>
    </location>
</feature>